<dbReference type="PANTHER" id="PTHR24416:SF611">
    <property type="entry name" value="TYROSINE-PROTEIN KINASE TRANSMEMBRANE RECEPTOR ROR"/>
    <property type="match status" value="1"/>
</dbReference>
<dbReference type="EMBL" id="CAJVPK010001129">
    <property type="protein sequence ID" value="CAG8572516.1"/>
    <property type="molecule type" value="Genomic_DNA"/>
</dbReference>
<dbReference type="AlphaFoldDB" id="A0A9N9G2B4"/>
<dbReference type="Proteomes" id="UP000789706">
    <property type="component" value="Unassembled WGS sequence"/>
</dbReference>
<dbReference type="OrthoDB" id="10261027at2759"/>
<dbReference type="PANTHER" id="PTHR24416">
    <property type="entry name" value="TYROSINE-PROTEIN KINASE RECEPTOR"/>
    <property type="match status" value="1"/>
</dbReference>
<accession>A0A9N9G2B4</accession>
<protein>
    <submittedName>
        <fullName evidence="3">10064_t:CDS:1</fullName>
    </submittedName>
</protein>
<dbReference type="GO" id="GO:0043235">
    <property type="term" value="C:receptor complex"/>
    <property type="evidence" value="ECO:0007669"/>
    <property type="project" value="TreeGrafter"/>
</dbReference>
<proteinExistence type="predicted"/>
<dbReference type="GO" id="GO:0005886">
    <property type="term" value="C:plasma membrane"/>
    <property type="evidence" value="ECO:0007669"/>
    <property type="project" value="TreeGrafter"/>
</dbReference>
<dbReference type="InterPro" id="IPR001245">
    <property type="entry name" value="Ser-Thr/Tyr_kinase_cat_dom"/>
</dbReference>
<comment type="caution">
    <text evidence="3">The sequence shown here is derived from an EMBL/GenBank/DDBJ whole genome shotgun (WGS) entry which is preliminary data.</text>
</comment>
<keyword evidence="4" id="KW-1185">Reference proteome</keyword>
<dbReference type="InterPro" id="IPR050122">
    <property type="entry name" value="RTK"/>
</dbReference>
<evidence type="ECO:0000259" key="2">
    <source>
        <dbReference type="PROSITE" id="PS50011"/>
    </source>
</evidence>
<dbReference type="SUPFAM" id="SSF56112">
    <property type="entry name" value="Protein kinase-like (PK-like)"/>
    <property type="match status" value="1"/>
</dbReference>
<name>A0A9N9G2B4_9GLOM</name>
<dbReference type="GO" id="GO:0007169">
    <property type="term" value="P:cell surface receptor protein tyrosine kinase signaling pathway"/>
    <property type="evidence" value="ECO:0007669"/>
    <property type="project" value="TreeGrafter"/>
</dbReference>
<dbReference type="InterPro" id="IPR011009">
    <property type="entry name" value="Kinase-like_dom_sf"/>
</dbReference>
<evidence type="ECO:0000313" key="3">
    <source>
        <dbReference type="EMBL" id="CAG8572516.1"/>
    </source>
</evidence>
<dbReference type="InterPro" id="IPR000719">
    <property type="entry name" value="Prot_kinase_dom"/>
</dbReference>
<dbReference type="PROSITE" id="PS50011">
    <property type="entry name" value="PROTEIN_KINASE_DOM"/>
    <property type="match status" value="1"/>
</dbReference>
<dbReference type="GO" id="GO:0004714">
    <property type="term" value="F:transmembrane receptor protein tyrosine kinase activity"/>
    <property type="evidence" value="ECO:0007669"/>
    <property type="project" value="TreeGrafter"/>
</dbReference>
<reference evidence="3" key="1">
    <citation type="submission" date="2021-06" db="EMBL/GenBank/DDBJ databases">
        <authorList>
            <person name="Kallberg Y."/>
            <person name="Tangrot J."/>
            <person name="Rosling A."/>
        </authorList>
    </citation>
    <scope>NUCLEOTIDE SEQUENCE</scope>
    <source>
        <strain evidence="3">AZ414A</strain>
    </source>
</reference>
<gene>
    <name evidence="3" type="ORF">DEBURN_LOCUS8157</name>
</gene>
<evidence type="ECO:0000313" key="4">
    <source>
        <dbReference type="Proteomes" id="UP000789706"/>
    </source>
</evidence>
<dbReference type="Gene3D" id="1.10.510.10">
    <property type="entry name" value="Transferase(Phosphotransferase) domain 1"/>
    <property type="match status" value="1"/>
</dbReference>
<sequence>MSLPYSKKDSFEIALKGRFIKIFDYNTFENIAKIEKGGFGTVYRANTTNLKKDVALKSLHENINDELFYEKFVRELTNITAVNYHDNIINFYGISKNLSTETYYLVFQYAKDGNLRTYLRNIFVSLDWTIKIKMAKDIASGLHCIHEENIIHKDLTTSTYIKVHGKMIQIKGQRPPIKTILDSLENIKLENIYNEINDNQDIQLEAHIDNSSTNVYSKDSVSIPSSFTTSNSDPNQRPNIGKVVQISD</sequence>
<feature type="region of interest" description="Disordered" evidence="1">
    <location>
        <begin position="223"/>
        <end position="248"/>
    </location>
</feature>
<feature type="compositionally biased region" description="Polar residues" evidence="1">
    <location>
        <begin position="223"/>
        <end position="238"/>
    </location>
</feature>
<dbReference type="Pfam" id="PF07714">
    <property type="entry name" value="PK_Tyr_Ser-Thr"/>
    <property type="match status" value="1"/>
</dbReference>
<feature type="domain" description="Protein kinase" evidence="2">
    <location>
        <begin position="28"/>
        <end position="248"/>
    </location>
</feature>
<organism evidence="3 4">
    <name type="scientific">Diversispora eburnea</name>
    <dbReference type="NCBI Taxonomy" id="1213867"/>
    <lineage>
        <taxon>Eukaryota</taxon>
        <taxon>Fungi</taxon>
        <taxon>Fungi incertae sedis</taxon>
        <taxon>Mucoromycota</taxon>
        <taxon>Glomeromycotina</taxon>
        <taxon>Glomeromycetes</taxon>
        <taxon>Diversisporales</taxon>
        <taxon>Diversisporaceae</taxon>
        <taxon>Diversispora</taxon>
    </lineage>
</organism>
<evidence type="ECO:0000256" key="1">
    <source>
        <dbReference type="SAM" id="MobiDB-lite"/>
    </source>
</evidence>
<dbReference type="GO" id="GO:0005524">
    <property type="term" value="F:ATP binding"/>
    <property type="evidence" value="ECO:0007669"/>
    <property type="project" value="InterPro"/>
</dbReference>